<organism evidence="2 3">
    <name type="scientific">Zobellia galactanivorans (strain DSM 12802 / CCUG 47099 / CIP 106680 / NCIMB 13871 / Dsij)</name>
    <dbReference type="NCBI Taxonomy" id="63186"/>
    <lineage>
        <taxon>Bacteria</taxon>
        <taxon>Pseudomonadati</taxon>
        <taxon>Bacteroidota</taxon>
        <taxon>Flavobacteriia</taxon>
        <taxon>Flavobacteriales</taxon>
        <taxon>Flavobacteriaceae</taxon>
        <taxon>Zobellia</taxon>
    </lineage>
</organism>
<dbReference type="KEGG" id="zga:ZOBELLIA_4312"/>
<dbReference type="AlphaFoldDB" id="G0L3I6"/>
<dbReference type="SUPFAM" id="SSF51182">
    <property type="entry name" value="RmlC-like cupins"/>
    <property type="match status" value="1"/>
</dbReference>
<feature type="domain" description="Cupin type-2" evidence="1">
    <location>
        <begin position="35"/>
        <end position="97"/>
    </location>
</feature>
<proteinExistence type="predicted"/>
<dbReference type="CDD" id="cd02230">
    <property type="entry name" value="cupin_HP0902-like"/>
    <property type="match status" value="1"/>
</dbReference>
<dbReference type="InterPro" id="IPR011051">
    <property type="entry name" value="RmlC_Cupin_sf"/>
</dbReference>
<dbReference type="PATRIC" id="fig|63186.3.peg.4229"/>
<dbReference type="InterPro" id="IPR013096">
    <property type="entry name" value="Cupin_2"/>
</dbReference>
<dbReference type="HOGENOM" id="CLU_170099_0_0_10"/>
<evidence type="ECO:0000259" key="1">
    <source>
        <dbReference type="Pfam" id="PF07883"/>
    </source>
</evidence>
<dbReference type="OrthoDB" id="997205at2"/>
<dbReference type="EMBL" id="FP476056">
    <property type="protein sequence ID" value="CAZ98447.1"/>
    <property type="molecule type" value="Genomic_DNA"/>
</dbReference>
<dbReference type="Gene3D" id="2.60.120.10">
    <property type="entry name" value="Jelly Rolls"/>
    <property type="match status" value="1"/>
</dbReference>
<evidence type="ECO:0000313" key="3">
    <source>
        <dbReference type="Proteomes" id="UP000008898"/>
    </source>
</evidence>
<evidence type="ECO:0000313" key="2">
    <source>
        <dbReference type="EMBL" id="CAZ98447.1"/>
    </source>
</evidence>
<reference evidence="3" key="1">
    <citation type="submission" date="2009-07" db="EMBL/GenBank/DDBJ databases">
        <title>Complete genome sequence of Zobellia galactanivorans Dsij.</title>
        <authorList>
            <consortium name="Genoscope - CEA"/>
        </authorList>
    </citation>
    <scope>NUCLEOTIDE SEQUENCE [LARGE SCALE GENOMIC DNA]</scope>
    <source>
        <strain evidence="3">DSM 12802 / CCUG 47099 / CIP 106680 / NCIMB 13871 / Dsij</strain>
    </source>
</reference>
<dbReference type="PANTHER" id="PTHR37694:SF1">
    <property type="entry name" value="SLR8022 PROTEIN"/>
    <property type="match status" value="1"/>
</dbReference>
<keyword evidence="3" id="KW-1185">Reference proteome</keyword>
<dbReference type="PANTHER" id="PTHR37694">
    <property type="entry name" value="SLR8022 PROTEIN"/>
    <property type="match status" value="1"/>
</dbReference>
<sequence length="113" mass="12751">MNKASLIENISYQDHQGPTVTVLFKTPNTKELRILMKKGQFMKEHKAPYPIVIELFEGEVDFGINGEKQLLKRGDIIALEANVPHDLDCISDCIVRLSISVLDSVERVNQVSQ</sequence>
<accession>G0L3I6</accession>
<gene>
    <name evidence="2" type="ordered locus">zobellia_4312</name>
</gene>
<dbReference type="RefSeq" id="WP_013995635.1">
    <property type="nucleotide sequence ID" value="NC_015844.1"/>
</dbReference>
<dbReference type="Proteomes" id="UP000008898">
    <property type="component" value="Chromosome"/>
</dbReference>
<name>G0L3I6_ZOBGA</name>
<protein>
    <recommendedName>
        <fullName evidence="1">Cupin type-2 domain-containing protein</fullName>
    </recommendedName>
</protein>
<reference evidence="2 3" key="2">
    <citation type="journal article" date="2012" name="Environ. Microbiol.">
        <title>Characterization of the first alginolytic operons in a marine bacterium: from their emergence in marine Flavobacteriia to their independent transfers to marine Proteobacteria and human gut Bacteroides.</title>
        <authorList>
            <person name="Thomas F."/>
            <person name="Barbeyron T."/>
            <person name="Tonon T."/>
            <person name="Genicot S."/>
            <person name="Czjzek M."/>
            <person name="Michel G."/>
        </authorList>
    </citation>
    <scope>NUCLEOTIDE SEQUENCE [LARGE SCALE GENOMIC DNA]</scope>
    <source>
        <strain evidence="3">DSM 12802 / CCUG 47099 / CIP 106680 / NCIMB 13871 / Dsij</strain>
    </source>
</reference>
<dbReference type="InterPro" id="IPR014710">
    <property type="entry name" value="RmlC-like_jellyroll"/>
</dbReference>
<dbReference type="Pfam" id="PF07883">
    <property type="entry name" value="Cupin_2"/>
    <property type="match status" value="1"/>
</dbReference>